<evidence type="ECO:0000256" key="2">
    <source>
        <dbReference type="ARBA" id="ARBA00022622"/>
    </source>
</evidence>
<organism evidence="10 11">
    <name type="scientific">Polypedilum vanderplanki</name>
    <name type="common">Sleeping chironomid midge</name>
    <dbReference type="NCBI Taxonomy" id="319348"/>
    <lineage>
        <taxon>Eukaryota</taxon>
        <taxon>Metazoa</taxon>
        <taxon>Ecdysozoa</taxon>
        <taxon>Arthropoda</taxon>
        <taxon>Hexapoda</taxon>
        <taxon>Insecta</taxon>
        <taxon>Pterygota</taxon>
        <taxon>Neoptera</taxon>
        <taxon>Endopterygota</taxon>
        <taxon>Diptera</taxon>
        <taxon>Nematocera</taxon>
        <taxon>Chironomoidea</taxon>
        <taxon>Chironomidae</taxon>
        <taxon>Chironominae</taxon>
        <taxon>Polypedilum</taxon>
        <taxon>Polypedilum</taxon>
    </lineage>
</organism>
<keyword evidence="5" id="KW-1133">Transmembrane helix</keyword>
<name>A0A9J6CNM2_POLVA</name>
<comment type="subcellular location">
    <subcellularLocation>
        <location evidence="1">Membrane</location>
        <topology evidence="1">Lipid-anchor</topology>
        <topology evidence="1">GPI-anchor</topology>
    </subcellularLocation>
</comment>
<keyword evidence="11" id="KW-1185">Reference proteome</keyword>
<evidence type="ECO:0000313" key="11">
    <source>
        <dbReference type="Proteomes" id="UP001107558"/>
    </source>
</evidence>
<reference evidence="10" key="1">
    <citation type="submission" date="2021-03" db="EMBL/GenBank/DDBJ databases">
        <title>Chromosome level genome of the anhydrobiotic midge Polypedilum vanderplanki.</title>
        <authorList>
            <person name="Yoshida Y."/>
            <person name="Kikawada T."/>
            <person name="Gusev O."/>
        </authorList>
    </citation>
    <scope>NUCLEOTIDE SEQUENCE</scope>
    <source>
        <strain evidence="10">NIAS01</strain>
        <tissue evidence="10">Whole body or cell culture</tissue>
    </source>
</reference>
<keyword evidence="4 9" id="KW-0732">Signal</keyword>
<keyword evidence="3" id="KW-0812">Transmembrane</keyword>
<dbReference type="GO" id="GO:0030431">
    <property type="term" value="P:sleep"/>
    <property type="evidence" value="ECO:0007669"/>
    <property type="project" value="InterPro"/>
</dbReference>
<evidence type="ECO:0000256" key="4">
    <source>
        <dbReference type="ARBA" id="ARBA00022729"/>
    </source>
</evidence>
<protein>
    <recommendedName>
        <fullName evidence="12">Protein quiver</fullName>
    </recommendedName>
</protein>
<keyword evidence="6" id="KW-0472">Membrane</keyword>
<proteinExistence type="predicted"/>
<evidence type="ECO:0000256" key="5">
    <source>
        <dbReference type="ARBA" id="ARBA00022989"/>
    </source>
</evidence>
<accession>A0A9J6CNM2</accession>
<dbReference type="PANTHER" id="PTHR33562">
    <property type="entry name" value="ATILLA, ISOFORM B-RELATED-RELATED"/>
    <property type="match status" value="1"/>
</dbReference>
<feature type="signal peptide" evidence="9">
    <location>
        <begin position="1"/>
        <end position="21"/>
    </location>
</feature>
<comment type="caution">
    <text evidence="10">The sequence shown here is derived from an EMBL/GenBank/DDBJ whole genome shotgun (WGS) entry which is preliminary data.</text>
</comment>
<evidence type="ECO:0008006" key="12">
    <source>
        <dbReference type="Google" id="ProtNLM"/>
    </source>
</evidence>
<evidence type="ECO:0000256" key="7">
    <source>
        <dbReference type="ARBA" id="ARBA00023180"/>
    </source>
</evidence>
<evidence type="ECO:0000256" key="8">
    <source>
        <dbReference type="ARBA" id="ARBA00023288"/>
    </source>
</evidence>
<keyword evidence="7" id="KW-0325">Glycoprotein</keyword>
<keyword evidence="8" id="KW-0449">Lipoprotein</keyword>
<evidence type="ECO:0000256" key="6">
    <source>
        <dbReference type="ARBA" id="ARBA00023136"/>
    </source>
</evidence>
<dbReference type="Pfam" id="PF17064">
    <property type="entry name" value="QVR"/>
    <property type="match status" value="1"/>
</dbReference>
<dbReference type="AlphaFoldDB" id="A0A9J6CNM2"/>
<dbReference type="InterPro" id="IPR031424">
    <property type="entry name" value="QVR-like"/>
</dbReference>
<evidence type="ECO:0000256" key="3">
    <source>
        <dbReference type="ARBA" id="ARBA00022692"/>
    </source>
</evidence>
<evidence type="ECO:0000313" key="10">
    <source>
        <dbReference type="EMBL" id="KAG5683198.1"/>
    </source>
</evidence>
<dbReference type="InterPro" id="IPR050975">
    <property type="entry name" value="Sleep_regulator"/>
</dbReference>
<dbReference type="GO" id="GO:0032222">
    <property type="term" value="P:regulation of synaptic transmission, cholinergic"/>
    <property type="evidence" value="ECO:0007669"/>
    <property type="project" value="InterPro"/>
</dbReference>
<gene>
    <name evidence="10" type="ORF">PVAND_012494</name>
</gene>
<dbReference type="GO" id="GO:0098552">
    <property type="term" value="C:side of membrane"/>
    <property type="evidence" value="ECO:0007669"/>
    <property type="project" value="UniProtKB-KW"/>
</dbReference>
<keyword evidence="2" id="KW-0336">GPI-anchor</keyword>
<dbReference type="EMBL" id="JADBJN010000001">
    <property type="protein sequence ID" value="KAG5683198.1"/>
    <property type="molecule type" value="Genomic_DNA"/>
</dbReference>
<dbReference type="InterPro" id="IPR045860">
    <property type="entry name" value="Snake_toxin-like_sf"/>
</dbReference>
<sequence>MTMKILLLFFCLISNFFTVYSLNCYFCEKDKVTAENCVNAVNLTEKECPSRSSVCIKLVLTTPNSNITDVKRDCSYQAPRDIDFCKGYITPTGKEMTCHICWSDYCNEANLVHMDTRIVVAVLVMIVALLTIN</sequence>
<dbReference type="SUPFAM" id="SSF57302">
    <property type="entry name" value="Snake toxin-like"/>
    <property type="match status" value="1"/>
</dbReference>
<evidence type="ECO:0000256" key="9">
    <source>
        <dbReference type="SAM" id="SignalP"/>
    </source>
</evidence>
<feature type="chain" id="PRO_5039895837" description="Protein quiver" evidence="9">
    <location>
        <begin position="22"/>
        <end position="133"/>
    </location>
</feature>
<dbReference type="PANTHER" id="PTHR33562:SF18">
    <property type="entry name" value="BOUDIN-RELATED"/>
    <property type="match status" value="1"/>
</dbReference>
<evidence type="ECO:0000256" key="1">
    <source>
        <dbReference type="ARBA" id="ARBA00004589"/>
    </source>
</evidence>
<dbReference type="Proteomes" id="UP001107558">
    <property type="component" value="Chromosome 1"/>
</dbReference>